<reference evidence="1" key="1">
    <citation type="journal article" date="2019" name="MBio">
        <title>Virus Genomes from Deep Sea Sediments Expand the Ocean Megavirome and Support Independent Origins of Viral Gigantism.</title>
        <authorList>
            <person name="Backstrom D."/>
            <person name="Yutin N."/>
            <person name="Jorgensen S.L."/>
            <person name="Dharamshi J."/>
            <person name="Homa F."/>
            <person name="Zaremba-Niedwiedzka K."/>
            <person name="Spang A."/>
            <person name="Wolf Y.I."/>
            <person name="Koonin E.V."/>
            <person name="Ettema T.J."/>
        </authorList>
    </citation>
    <scope>NUCLEOTIDE SEQUENCE</scope>
</reference>
<evidence type="ECO:0000313" key="1">
    <source>
        <dbReference type="EMBL" id="QBK89961.1"/>
    </source>
</evidence>
<protein>
    <submittedName>
        <fullName evidence="1">Uncharacterized protein</fullName>
    </submittedName>
</protein>
<organism evidence="1">
    <name type="scientific">Pithovirus LCPAC101</name>
    <dbReference type="NCBI Taxonomy" id="2506586"/>
    <lineage>
        <taxon>Viruses</taxon>
        <taxon>Pithoviruses</taxon>
    </lineage>
</organism>
<proteinExistence type="predicted"/>
<sequence length="405" mass="48501">MYNKSEISHVLVDALILSLLSVKELSKYRIYKVNEKINDRKKTNNIEIKLFHTNTYEYSNYNTDKKKIPVMKFISSIKSYLTSEHDETIIRVNQIGIYIVVTFILEGGIKINNNYNYRASINDGIWGLKMRTYYPHIYKILYNKYGYSWKQYYNSIIRFPWLAPYFYNPNIYIDSIISLLHYFAGIDEICLFDIVYKGHVNISTKYKSKLDMRYKMKNKFIIKCIEPQIPVFGMQSINTTLPNPKNKQYHILFDNQFRYEKEYMHKLNYVSYLKLELRFDQMKLMHKDYIYSDLLIKYIEHDNDLLVDYLLATIVTDKILIKYLGIIYDSVSKSNLKERENILTQINNVYDTYKMMAMDKYNTIHNLNDLGDLEDVGIFYNQKYSGYETEEVDLPPVVFLDDNFY</sequence>
<accession>A0A481Z3L8</accession>
<dbReference type="EMBL" id="MK500449">
    <property type="protein sequence ID" value="QBK89961.1"/>
    <property type="molecule type" value="Genomic_DNA"/>
</dbReference>
<gene>
    <name evidence="1" type="ORF">LCPAC101_02440</name>
</gene>
<name>A0A481Z3L8_9VIRU</name>